<dbReference type="PATRIC" id="fig|762967.3.peg.658"/>
<dbReference type="AlphaFoldDB" id="H3KDL8"/>
<dbReference type="HOGENOM" id="CLU_032043_0_0_4"/>
<evidence type="ECO:0000313" key="3">
    <source>
        <dbReference type="Proteomes" id="UP000004956"/>
    </source>
</evidence>
<feature type="chain" id="PRO_5003588893" evidence="1">
    <location>
        <begin position="31"/>
        <end position="617"/>
    </location>
</feature>
<dbReference type="GO" id="GO:0070004">
    <property type="term" value="F:cysteine-type exopeptidase activity"/>
    <property type="evidence" value="ECO:0007669"/>
    <property type="project" value="InterPro"/>
</dbReference>
<dbReference type="GO" id="GO:0016805">
    <property type="term" value="F:dipeptidase activity"/>
    <property type="evidence" value="ECO:0007669"/>
    <property type="project" value="InterPro"/>
</dbReference>
<reference evidence="2 3" key="1">
    <citation type="submission" date="2011-11" db="EMBL/GenBank/DDBJ databases">
        <authorList>
            <person name="Weinstock G."/>
            <person name="Sodergren E."/>
            <person name="Clifton S."/>
            <person name="Fulton L."/>
            <person name="Fulton B."/>
            <person name="Courtney L."/>
            <person name="Fronick C."/>
            <person name="Harrison M."/>
            <person name="Strong C."/>
            <person name="Farmer C."/>
            <person name="Delahaunty K."/>
            <person name="Markovic C."/>
            <person name="Hall O."/>
            <person name="Minx P."/>
            <person name="Tomlinson C."/>
            <person name="Mitreva M."/>
            <person name="Hou S."/>
            <person name="Chen J."/>
            <person name="Wollam A."/>
            <person name="Pepin K.H."/>
            <person name="Johnson M."/>
            <person name="Bhonagiri V."/>
            <person name="Zhang X."/>
            <person name="Suruliraj S."/>
            <person name="Warren W."/>
            <person name="Chinwalla A."/>
            <person name="Mardis E.R."/>
            <person name="Wilson R.K."/>
        </authorList>
    </citation>
    <scope>NUCLEOTIDE SEQUENCE [LARGE SCALE GENOMIC DNA]</scope>
    <source>
        <strain evidence="2 3">YIT 11816</strain>
    </source>
</reference>
<dbReference type="Pfam" id="PF03577">
    <property type="entry name" value="Peptidase_C69"/>
    <property type="match status" value="1"/>
</dbReference>
<comment type="caution">
    <text evidence="2">The sequence shown here is derived from an EMBL/GenBank/DDBJ whole genome shotgun (WGS) entry which is preliminary data.</text>
</comment>
<accession>H3KDL8</accession>
<dbReference type="InterPro" id="IPR005322">
    <property type="entry name" value="Peptidase_C69"/>
</dbReference>
<protein>
    <submittedName>
        <fullName evidence="2">Peptidase, C69 family</fullName>
    </submittedName>
</protein>
<dbReference type="EMBL" id="AFBQ01000115">
    <property type="protein sequence ID" value="EHY31786.1"/>
    <property type="molecule type" value="Genomic_DNA"/>
</dbReference>
<evidence type="ECO:0000313" key="2">
    <source>
        <dbReference type="EMBL" id="EHY31786.1"/>
    </source>
</evidence>
<keyword evidence="1" id="KW-0732">Signal</keyword>
<organism evidence="2 3">
    <name type="scientific">Sutterella parvirubra YIT 11816</name>
    <dbReference type="NCBI Taxonomy" id="762967"/>
    <lineage>
        <taxon>Bacteria</taxon>
        <taxon>Pseudomonadati</taxon>
        <taxon>Pseudomonadota</taxon>
        <taxon>Betaproteobacteria</taxon>
        <taxon>Burkholderiales</taxon>
        <taxon>Sutterellaceae</taxon>
        <taxon>Sutterella</taxon>
    </lineage>
</organism>
<dbReference type="Proteomes" id="UP000004956">
    <property type="component" value="Unassembled WGS sequence"/>
</dbReference>
<dbReference type="Gene3D" id="3.60.60.10">
    <property type="entry name" value="Penicillin V Acylase, Chain A"/>
    <property type="match status" value="1"/>
</dbReference>
<gene>
    <name evidence="2" type="ORF">HMPREF9440_00827</name>
</gene>
<dbReference type="PROSITE" id="PS51257">
    <property type="entry name" value="PROKAR_LIPOPROTEIN"/>
    <property type="match status" value="1"/>
</dbReference>
<proteinExistence type="predicted"/>
<name>H3KDL8_9BURK</name>
<keyword evidence="3" id="KW-1185">Reference proteome</keyword>
<feature type="signal peptide" evidence="1">
    <location>
        <begin position="1"/>
        <end position="30"/>
    </location>
</feature>
<dbReference type="PANTHER" id="PTHR12994:SF17">
    <property type="entry name" value="LD30995P"/>
    <property type="match status" value="1"/>
</dbReference>
<dbReference type="PANTHER" id="PTHR12994">
    <property type="entry name" value="SECERNIN"/>
    <property type="match status" value="1"/>
</dbReference>
<dbReference type="STRING" id="762967.HMPREF9440_00827"/>
<sequence length="617" mass="68580">MRRKLAMKTIFKQSIIAAAALFAAAGTAQACSTLIIGKALSETGNIIVAHNEDNGGRLFNLQHYVPSAKHKDGEMIKFEKNAAAIPQVKETLGFYWTQTFVPDGASFADGFFNDAGVAIATNWCGEIFDADRMEVKDGGIGYGIRRIVAERAHSAREAVEIATKLLEEYGYFHDGRTYTFADANEAWQLAIHQGNSWAAHKIADDEVIYIPNVFTMDKVDLKDTERWMVEPGQVERATKDGRFDPKKDRYFNWRKIVAPESIRAERWNANRNVIAWKFLTGTEMNDPEQFPYSVKTAKKLGVKDAMTLLRLHEDTIGEEQQLYHSASEGICRTTSHDSIVYNLTKDPTLTEAWKTVGRPCQSVYVPLYPLAGPAKGTAFLDGATATKEHFAGTPAMFDFRAEFTPHSVFSAGTNAIDYLRGDEIAKRTALIEKVEAEFLKERSAITAKAAKLQDEERRAFLHDYNQKAYDKVLKLMEAENARLMPMKVEILAKTVKADAEDLVEMVLLGSKNHAVKGSNMKATRAGMSANQLNSTRQFSGFAPAESMTYKDVNGDGIEDVVFAFKAKDLAKGAVPGALMDLWLYTQVNGHRVVGFDVVPVETKEVKTGESRDGKHLL</sequence>
<evidence type="ECO:0000256" key="1">
    <source>
        <dbReference type="SAM" id="SignalP"/>
    </source>
</evidence>
<dbReference type="GO" id="GO:0006508">
    <property type="term" value="P:proteolysis"/>
    <property type="evidence" value="ECO:0007669"/>
    <property type="project" value="InterPro"/>
</dbReference>